<feature type="compositionally biased region" description="Basic and acidic residues" evidence="1">
    <location>
        <begin position="45"/>
        <end position="87"/>
    </location>
</feature>
<keyword evidence="2" id="KW-0472">Membrane</keyword>
<proteinExistence type="predicted"/>
<accession>A0A0K0D211</accession>
<keyword evidence="2" id="KW-1133">Transmembrane helix</keyword>
<dbReference type="WBParaSite" id="ACAC_0000410601-mRNA-1">
    <property type="protein sequence ID" value="ACAC_0000410601-mRNA-1"/>
    <property type="gene ID" value="ACAC_0000410601"/>
</dbReference>
<reference evidence="3" key="1">
    <citation type="submission" date="2012-09" db="EMBL/GenBank/DDBJ databases">
        <authorList>
            <person name="Martin A.A."/>
        </authorList>
    </citation>
    <scope>NUCLEOTIDE SEQUENCE</scope>
</reference>
<feature type="region of interest" description="Disordered" evidence="1">
    <location>
        <begin position="45"/>
        <end position="93"/>
    </location>
</feature>
<dbReference type="AlphaFoldDB" id="A0A0K0D211"/>
<organism evidence="3 4">
    <name type="scientific">Angiostrongylus cantonensis</name>
    <name type="common">Rat lungworm</name>
    <dbReference type="NCBI Taxonomy" id="6313"/>
    <lineage>
        <taxon>Eukaryota</taxon>
        <taxon>Metazoa</taxon>
        <taxon>Ecdysozoa</taxon>
        <taxon>Nematoda</taxon>
        <taxon>Chromadorea</taxon>
        <taxon>Rhabditida</taxon>
        <taxon>Rhabditina</taxon>
        <taxon>Rhabditomorpha</taxon>
        <taxon>Strongyloidea</taxon>
        <taxon>Metastrongylidae</taxon>
        <taxon>Angiostrongylus</taxon>
    </lineage>
</organism>
<keyword evidence="2" id="KW-0812">Transmembrane</keyword>
<feature type="transmembrane region" description="Helical" evidence="2">
    <location>
        <begin position="6"/>
        <end position="30"/>
    </location>
</feature>
<evidence type="ECO:0000313" key="3">
    <source>
        <dbReference type="Proteomes" id="UP000035642"/>
    </source>
</evidence>
<sequence length="139" mass="16026">MDSYNLIAFGAVGVILLILAVVLTIALVITKKKRNKREQRLRAALDEEERQRKAREAQKLASKCEKKEQEPKEEKQLEDLLKEKPPGKESGGMDQVRWILQMEQMEKAMGGPSENANPKDVNKMVKMLQQKRMEKFMKS</sequence>
<dbReference type="Proteomes" id="UP000035642">
    <property type="component" value="Unassembled WGS sequence"/>
</dbReference>
<protein>
    <submittedName>
        <fullName evidence="4">STI1 domain-containing protein</fullName>
    </submittedName>
</protein>
<evidence type="ECO:0000256" key="1">
    <source>
        <dbReference type="SAM" id="MobiDB-lite"/>
    </source>
</evidence>
<name>A0A0K0D211_ANGCA</name>
<evidence type="ECO:0000313" key="4">
    <source>
        <dbReference type="WBParaSite" id="ACAC_0000410601-mRNA-1"/>
    </source>
</evidence>
<evidence type="ECO:0000256" key="2">
    <source>
        <dbReference type="SAM" id="Phobius"/>
    </source>
</evidence>
<reference evidence="4" key="2">
    <citation type="submission" date="2017-02" db="UniProtKB">
        <authorList>
            <consortium name="WormBaseParasite"/>
        </authorList>
    </citation>
    <scope>IDENTIFICATION</scope>
</reference>
<keyword evidence="3" id="KW-1185">Reference proteome</keyword>